<feature type="non-terminal residue" evidence="2">
    <location>
        <position position="52"/>
    </location>
</feature>
<evidence type="ECO:0000256" key="1">
    <source>
        <dbReference type="SAM" id="MobiDB-lite"/>
    </source>
</evidence>
<comment type="caution">
    <text evidence="2">The sequence shown here is derived from an EMBL/GenBank/DDBJ whole genome shotgun (WGS) entry which is preliminary data.</text>
</comment>
<evidence type="ECO:0000313" key="3">
    <source>
        <dbReference type="Proteomes" id="UP000003653"/>
    </source>
</evidence>
<dbReference type="Proteomes" id="UP000003653">
    <property type="component" value="Unassembled WGS sequence"/>
</dbReference>
<dbReference type="EMBL" id="ADNV01000096">
    <property type="protein sequence ID" value="EFG78818.1"/>
    <property type="molecule type" value="Genomic_DNA"/>
</dbReference>
<gene>
    <name evidence="2" type="ORF">HMPREF0591_1321</name>
</gene>
<protein>
    <submittedName>
        <fullName evidence="2">Uncharacterized protein</fullName>
    </submittedName>
</protein>
<dbReference type="AlphaFoldDB" id="D5P577"/>
<feature type="region of interest" description="Disordered" evidence="1">
    <location>
        <begin position="1"/>
        <end position="52"/>
    </location>
</feature>
<proteinExistence type="predicted"/>
<reference evidence="2 3" key="1">
    <citation type="submission" date="2010-04" db="EMBL/GenBank/DDBJ databases">
        <authorList>
            <person name="Muzny D."/>
            <person name="Qin X."/>
            <person name="Deng J."/>
            <person name="Jiang H."/>
            <person name="Liu Y."/>
            <person name="Qu J."/>
            <person name="Song X.-Z."/>
            <person name="Zhang L."/>
            <person name="Thornton R."/>
            <person name="Coyle M."/>
            <person name="Francisco L."/>
            <person name="Jackson L."/>
            <person name="Javaid M."/>
            <person name="Korchina V."/>
            <person name="Kovar C."/>
            <person name="Mata R."/>
            <person name="Mathew T."/>
            <person name="Ngo R."/>
            <person name="Nguyen L."/>
            <person name="Nguyen N."/>
            <person name="Okwuonu G."/>
            <person name="Ongeri F."/>
            <person name="Pham C."/>
            <person name="Simmons D."/>
            <person name="Wilczek-Boney K."/>
            <person name="Hale W."/>
            <person name="Jakkamsetti A."/>
            <person name="Pham P."/>
            <person name="Ruth R."/>
            <person name="San Lucas F."/>
            <person name="Warren J."/>
            <person name="Zhang J."/>
            <person name="Zhao Z."/>
            <person name="Zhou C."/>
            <person name="Zhu D."/>
            <person name="Lee S."/>
            <person name="Bess C."/>
            <person name="Blankenburg K."/>
            <person name="Forbes L."/>
            <person name="Fu Q."/>
            <person name="Gubbala S."/>
            <person name="Hirani K."/>
            <person name="Jayaseelan J.C."/>
            <person name="Lara F."/>
            <person name="Munidasa M."/>
            <person name="Palculict T."/>
            <person name="Patil S."/>
            <person name="Pu L.-L."/>
            <person name="Saada N."/>
            <person name="Tang L."/>
            <person name="Weissenberger G."/>
            <person name="Zhu Y."/>
            <person name="Hemphill L."/>
            <person name="Shang Y."/>
            <person name="Youmans B."/>
            <person name="Ayvaz T."/>
            <person name="Ross M."/>
            <person name="Santibanez J."/>
            <person name="Aqrawi P."/>
            <person name="Gross S."/>
            <person name="Joshi V."/>
            <person name="Fowler G."/>
            <person name="Nazareth L."/>
            <person name="Reid J."/>
            <person name="Worley K."/>
            <person name="Petrosino J."/>
            <person name="Highlander S."/>
            <person name="Gibbs R."/>
        </authorList>
    </citation>
    <scope>NUCLEOTIDE SEQUENCE [LARGE SCALE GENOMIC DNA]</scope>
    <source>
        <strain evidence="2 3">ATCC BAA-614</strain>
    </source>
</reference>
<organism evidence="2 3">
    <name type="scientific">Mycobacterium parascrofulaceum ATCC BAA-614</name>
    <dbReference type="NCBI Taxonomy" id="525368"/>
    <lineage>
        <taxon>Bacteria</taxon>
        <taxon>Bacillati</taxon>
        <taxon>Actinomycetota</taxon>
        <taxon>Actinomycetes</taxon>
        <taxon>Mycobacteriales</taxon>
        <taxon>Mycobacteriaceae</taxon>
        <taxon>Mycobacterium</taxon>
        <taxon>Mycobacterium simiae complex</taxon>
    </lineage>
</organism>
<evidence type="ECO:0000313" key="2">
    <source>
        <dbReference type="EMBL" id="EFG78818.1"/>
    </source>
</evidence>
<sequence>MVSANCTARSAVPLPPPPRSEAPDCSPGPPFSPPPRLRLPISDAGIPDAKPL</sequence>
<feature type="compositionally biased region" description="Pro residues" evidence="1">
    <location>
        <begin position="13"/>
        <end position="37"/>
    </location>
</feature>
<name>D5P577_9MYCO</name>
<dbReference type="HOGENOM" id="CLU_3092048_0_0_11"/>
<accession>D5P577</accession>
<keyword evidence="3" id="KW-1185">Reference proteome</keyword>